<reference evidence="3" key="1">
    <citation type="submission" date="2016-10" db="EMBL/GenBank/DDBJ databases">
        <authorList>
            <person name="Varghese N."/>
        </authorList>
    </citation>
    <scope>NUCLEOTIDE SEQUENCE [LARGE SCALE GENOMIC DNA]</scope>
    <source>
        <strain evidence="3">ACV-9</strain>
    </source>
</reference>
<organism evidence="2 3">
    <name type="scientific">Pseudobutyrivibrio ruminis</name>
    <dbReference type="NCBI Taxonomy" id="46206"/>
    <lineage>
        <taxon>Bacteria</taxon>
        <taxon>Bacillati</taxon>
        <taxon>Bacillota</taxon>
        <taxon>Clostridia</taxon>
        <taxon>Lachnospirales</taxon>
        <taxon>Lachnospiraceae</taxon>
        <taxon>Pseudobutyrivibrio</taxon>
    </lineage>
</organism>
<evidence type="ECO:0000313" key="2">
    <source>
        <dbReference type="EMBL" id="SEK79815.1"/>
    </source>
</evidence>
<dbReference type="PROSITE" id="PS51819">
    <property type="entry name" value="VOC"/>
    <property type="match status" value="1"/>
</dbReference>
<dbReference type="CDD" id="cd07241">
    <property type="entry name" value="VOC_BsYyaH"/>
    <property type="match status" value="1"/>
</dbReference>
<feature type="domain" description="VOC" evidence="1">
    <location>
        <begin position="2"/>
        <end position="127"/>
    </location>
</feature>
<dbReference type="RefSeq" id="WP_074791262.1">
    <property type="nucleotide sequence ID" value="NZ_FNZX01000011.1"/>
</dbReference>
<keyword evidence="3" id="KW-1185">Reference proteome</keyword>
<dbReference type="InterPro" id="IPR037523">
    <property type="entry name" value="VOC_core"/>
</dbReference>
<dbReference type="EMBL" id="FNZX01000011">
    <property type="protein sequence ID" value="SEK79815.1"/>
    <property type="molecule type" value="Genomic_DNA"/>
</dbReference>
<dbReference type="AlphaFoldDB" id="A0A1H7K1Q7"/>
<accession>A0A1H7K1Q7</accession>
<protein>
    <submittedName>
        <fullName evidence="2">Lactoylglutathione lyase</fullName>
    </submittedName>
</protein>
<gene>
    <name evidence="2" type="ORF">SAMN02910377_01845</name>
</gene>
<dbReference type="SUPFAM" id="SSF54593">
    <property type="entry name" value="Glyoxalase/Bleomycin resistance protein/Dihydroxybiphenyl dioxygenase"/>
    <property type="match status" value="1"/>
</dbReference>
<dbReference type="InterPro" id="IPR051332">
    <property type="entry name" value="Fosfomycin_Res_Enzymes"/>
</dbReference>
<proteinExistence type="predicted"/>
<dbReference type="InterPro" id="IPR004360">
    <property type="entry name" value="Glyas_Fos-R_dOase_dom"/>
</dbReference>
<dbReference type="InterPro" id="IPR029068">
    <property type="entry name" value="Glyas_Bleomycin-R_OHBP_Dase"/>
</dbReference>
<dbReference type="Proteomes" id="UP000182321">
    <property type="component" value="Unassembled WGS sequence"/>
</dbReference>
<dbReference type="PANTHER" id="PTHR36113:SF1">
    <property type="entry name" value="GLYOXALASE_BLEOMYCIN RESISTANCE PROTEIN_DIOXYGENASE"/>
    <property type="match status" value="1"/>
</dbReference>
<dbReference type="Gene3D" id="3.10.180.10">
    <property type="entry name" value="2,3-Dihydroxybiphenyl 1,2-Dioxygenase, domain 1"/>
    <property type="match status" value="1"/>
</dbReference>
<evidence type="ECO:0000259" key="1">
    <source>
        <dbReference type="PROSITE" id="PS51819"/>
    </source>
</evidence>
<dbReference type="PANTHER" id="PTHR36113">
    <property type="entry name" value="LYASE, PUTATIVE-RELATED-RELATED"/>
    <property type="match status" value="1"/>
</dbReference>
<keyword evidence="2" id="KW-0456">Lyase</keyword>
<evidence type="ECO:0000313" key="3">
    <source>
        <dbReference type="Proteomes" id="UP000182321"/>
    </source>
</evidence>
<dbReference type="GO" id="GO:0016829">
    <property type="term" value="F:lyase activity"/>
    <property type="evidence" value="ECO:0007669"/>
    <property type="project" value="UniProtKB-KW"/>
</dbReference>
<name>A0A1H7K1Q7_9FIRM</name>
<dbReference type="Pfam" id="PF00903">
    <property type="entry name" value="Glyoxalase"/>
    <property type="match status" value="1"/>
</dbReference>
<sequence>MKIEHVAMYVNDMEKARDFFVKYLDGKSNDGYHNVRTDFRSYFISFDDGARLEIMNKPDMADDEKALNRTGFIHIAFSVGSKERVDELTHSLSADGFEVVSGPRTTGDGYYESCIIAIEGNQIEITI</sequence>